<keyword evidence="2" id="KW-0677">Repeat</keyword>
<dbReference type="GO" id="GO:0000981">
    <property type="term" value="F:DNA-binding transcription factor activity, RNA polymerase II-specific"/>
    <property type="evidence" value="ECO:0007669"/>
    <property type="project" value="TreeGrafter"/>
</dbReference>
<evidence type="ECO:0000259" key="7">
    <source>
        <dbReference type="PROSITE" id="PS50157"/>
    </source>
</evidence>
<gene>
    <name evidence="8" type="ORF">Ocin01_14550</name>
</gene>
<evidence type="ECO:0000256" key="2">
    <source>
        <dbReference type="ARBA" id="ARBA00022737"/>
    </source>
</evidence>
<evidence type="ECO:0000313" key="9">
    <source>
        <dbReference type="Proteomes" id="UP000094527"/>
    </source>
</evidence>
<feature type="region of interest" description="Disordered" evidence="6">
    <location>
        <begin position="360"/>
        <end position="398"/>
    </location>
</feature>
<keyword evidence="3 5" id="KW-0863">Zinc-finger</keyword>
<dbReference type="InterPro" id="IPR036236">
    <property type="entry name" value="Znf_C2H2_sf"/>
</dbReference>
<dbReference type="PANTHER" id="PTHR24381">
    <property type="entry name" value="ZINC FINGER PROTEIN"/>
    <property type="match status" value="1"/>
</dbReference>
<feature type="domain" description="C2H2-type" evidence="7">
    <location>
        <begin position="110"/>
        <end position="137"/>
    </location>
</feature>
<keyword evidence="4" id="KW-0862">Zinc</keyword>
<comment type="caution">
    <text evidence="8">The sequence shown here is derived from an EMBL/GenBank/DDBJ whole genome shotgun (WGS) entry which is preliminary data.</text>
</comment>
<organism evidence="8 9">
    <name type="scientific">Orchesella cincta</name>
    <name type="common">Springtail</name>
    <name type="synonym">Podura cincta</name>
    <dbReference type="NCBI Taxonomy" id="48709"/>
    <lineage>
        <taxon>Eukaryota</taxon>
        <taxon>Metazoa</taxon>
        <taxon>Ecdysozoa</taxon>
        <taxon>Arthropoda</taxon>
        <taxon>Hexapoda</taxon>
        <taxon>Collembola</taxon>
        <taxon>Entomobryomorpha</taxon>
        <taxon>Entomobryoidea</taxon>
        <taxon>Orchesellidae</taxon>
        <taxon>Orchesellinae</taxon>
        <taxon>Orchesella</taxon>
    </lineage>
</organism>
<dbReference type="InterPro" id="IPR013087">
    <property type="entry name" value="Znf_C2H2_type"/>
</dbReference>
<feature type="domain" description="C2H2-type" evidence="7">
    <location>
        <begin position="81"/>
        <end position="104"/>
    </location>
</feature>
<reference evidence="8 9" key="1">
    <citation type="journal article" date="2016" name="Genome Biol. Evol.">
        <title>Gene Family Evolution Reflects Adaptation to Soil Environmental Stressors in the Genome of the Collembolan Orchesella cincta.</title>
        <authorList>
            <person name="Faddeeva-Vakhrusheva A."/>
            <person name="Derks M.F."/>
            <person name="Anvar S.Y."/>
            <person name="Agamennone V."/>
            <person name="Suring W."/>
            <person name="Smit S."/>
            <person name="van Straalen N.M."/>
            <person name="Roelofs D."/>
        </authorList>
    </citation>
    <scope>NUCLEOTIDE SEQUENCE [LARGE SCALE GENOMIC DNA]</scope>
    <source>
        <tissue evidence="8">Mixed pool</tissue>
    </source>
</reference>
<dbReference type="Proteomes" id="UP000094527">
    <property type="component" value="Unassembled WGS sequence"/>
</dbReference>
<feature type="domain" description="C2H2-type" evidence="7">
    <location>
        <begin position="252"/>
        <end position="279"/>
    </location>
</feature>
<evidence type="ECO:0000256" key="1">
    <source>
        <dbReference type="ARBA" id="ARBA00022723"/>
    </source>
</evidence>
<dbReference type="Pfam" id="PF00096">
    <property type="entry name" value="zf-C2H2"/>
    <property type="match status" value="1"/>
</dbReference>
<name>A0A1D2MGK9_ORCCI</name>
<dbReference type="PANTHER" id="PTHR24381:SF443">
    <property type="entry name" value="ZINC FINGER PROTEIN CKR1"/>
    <property type="match status" value="1"/>
</dbReference>
<protein>
    <submittedName>
        <fullName evidence="8">Putative zinc finger protein</fullName>
    </submittedName>
</protein>
<dbReference type="GO" id="GO:0008270">
    <property type="term" value="F:zinc ion binding"/>
    <property type="evidence" value="ECO:0007669"/>
    <property type="project" value="UniProtKB-KW"/>
</dbReference>
<evidence type="ECO:0000256" key="6">
    <source>
        <dbReference type="SAM" id="MobiDB-lite"/>
    </source>
</evidence>
<dbReference type="SUPFAM" id="SSF57667">
    <property type="entry name" value="beta-beta-alpha zinc fingers"/>
    <property type="match status" value="4"/>
</dbReference>
<dbReference type="EMBL" id="LJIJ01001323">
    <property type="protein sequence ID" value="ODM92130.1"/>
    <property type="molecule type" value="Genomic_DNA"/>
</dbReference>
<feature type="domain" description="C2H2-type" evidence="7">
    <location>
        <begin position="339"/>
        <end position="366"/>
    </location>
</feature>
<sequence>MNSSTKTRPCWVEVTKLTKSEITKWTRAKHNIPVPADDSIRSRKKRVSTNREYKCAVCERVFGKLSTHKGHSRTHTGEKPFPCLRCDSSLARASTLKVHMKRQHNIGDEVKCSVCFKEFPNYYSLRIHLNSHLNERSHSCLFCNKKFKTSSNLYTHYPTHINERPVSCKVCKKSFAFKRSCNLHVEAIHSTKKSHKCGEFAAFFTGKSYLQRHVKLVHRNIRPYPCLVCGKNCISNAHRTVHMTLHTNELPFKCDKCGQRYRAQRSLKIHLEHHETKTEHTCPKCFKLYFNQTDLERHYLTVHVDQNADILKCVFCQQVLKDRRRMEEHLARHTKERHFCCYICLNTFHTEGCLNQHLKRHQNAKEKTGTSPAPKRGGGRRRNDVAEEQPAPPQKLPGTLSFFTCDSCQYSTRHKGQLDTHMEVHKGSGTSRCADCGWNILPGKYNYHLKFCPDPYGQKERRFEASGGDEGSPIEMRTLNENSCAF</sequence>
<dbReference type="Gene3D" id="3.30.160.60">
    <property type="entry name" value="Classic Zinc Finger"/>
    <property type="match status" value="7"/>
</dbReference>
<dbReference type="SMART" id="SM00355">
    <property type="entry name" value="ZnF_C2H2"/>
    <property type="match status" value="12"/>
</dbReference>
<proteinExistence type="predicted"/>
<keyword evidence="1" id="KW-0479">Metal-binding</keyword>
<evidence type="ECO:0000313" key="8">
    <source>
        <dbReference type="EMBL" id="ODM92130.1"/>
    </source>
</evidence>
<feature type="domain" description="C2H2-type" evidence="7">
    <location>
        <begin position="138"/>
        <end position="165"/>
    </location>
</feature>
<keyword evidence="9" id="KW-1185">Reference proteome</keyword>
<feature type="domain" description="C2H2-type" evidence="7">
    <location>
        <begin position="311"/>
        <end position="338"/>
    </location>
</feature>
<feature type="domain" description="C2H2-type" evidence="7">
    <location>
        <begin position="195"/>
        <end position="223"/>
    </location>
</feature>
<feature type="domain" description="C2H2-type" evidence="7">
    <location>
        <begin position="403"/>
        <end position="430"/>
    </location>
</feature>
<feature type="domain" description="C2H2-type" evidence="7">
    <location>
        <begin position="280"/>
        <end position="308"/>
    </location>
</feature>
<evidence type="ECO:0000256" key="4">
    <source>
        <dbReference type="ARBA" id="ARBA00022833"/>
    </source>
</evidence>
<dbReference type="PROSITE" id="PS00028">
    <property type="entry name" value="ZINC_FINGER_C2H2_1"/>
    <property type="match status" value="10"/>
</dbReference>
<dbReference type="STRING" id="48709.A0A1D2MGK9"/>
<accession>A0A1D2MGK9</accession>
<dbReference type="Gene3D" id="3.30.1490.490">
    <property type="match status" value="1"/>
</dbReference>
<evidence type="ECO:0000256" key="5">
    <source>
        <dbReference type="PROSITE-ProRule" id="PRU00042"/>
    </source>
</evidence>
<dbReference type="GO" id="GO:0000977">
    <property type="term" value="F:RNA polymerase II transcription regulatory region sequence-specific DNA binding"/>
    <property type="evidence" value="ECO:0007669"/>
    <property type="project" value="TreeGrafter"/>
</dbReference>
<feature type="domain" description="C2H2-type" evidence="7">
    <location>
        <begin position="53"/>
        <end position="80"/>
    </location>
</feature>
<dbReference type="FunFam" id="3.30.160.60:FF:000446">
    <property type="entry name" value="Zinc finger protein"/>
    <property type="match status" value="1"/>
</dbReference>
<feature type="domain" description="C2H2-type" evidence="7">
    <location>
        <begin position="166"/>
        <end position="194"/>
    </location>
</feature>
<feature type="domain" description="C2H2-type" evidence="7">
    <location>
        <begin position="224"/>
        <end position="251"/>
    </location>
</feature>
<dbReference type="GO" id="GO:0005634">
    <property type="term" value="C:nucleus"/>
    <property type="evidence" value="ECO:0007669"/>
    <property type="project" value="TreeGrafter"/>
</dbReference>
<dbReference type="PROSITE" id="PS50157">
    <property type="entry name" value="ZINC_FINGER_C2H2_2"/>
    <property type="match status" value="12"/>
</dbReference>
<dbReference type="AlphaFoldDB" id="A0A1D2MGK9"/>
<dbReference type="OrthoDB" id="3561125at2759"/>
<evidence type="ECO:0000256" key="3">
    <source>
        <dbReference type="ARBA" id="ARBA00022771"/>
    </source>
</evidence>